<dbReference type="AlphaFoldDB" id="A0A7S2A0Q7"/>
<organism evidence="1">
    <name type="scientific">Ditylum brightwellii</name>
    <dbReference type="NCBI Taxonomy" id="49249"/>
    <lineage>
        <taxon>Eukaryota</taxon>
        <taxon>Sar</taxon>
        <taxon>Stramenopiles</taxon>
        <taxon>Ochrophyta</taxon>
        <taxon>Bacillariophyta</taxon>
        <taxon>Mediophyceae</taxon>
        <taxon>Lithodesmiophycidae</taxon>
        <taxon>Lithodesmiales</taxon>
        <taxon>Lithodesmiaceae</taxon>
        <taxon>Ditylum</taxon>
    </lineage>
</organism>
<dbReference type="Gene3D" id="1.25.40.20">
    <property type="entry name" value="Ankyrin repeat-containing domain"/>
    <property type="match status" value="1"/>
</dbReference>
<name>A0A7S2A0Q7_9STRA</name>
<gene>
    <name evidence="1" type="ORF">DBRI1063_LOCUS23493</name>
</gene>
<sequence length="301" mass="34385">MTPSLFKQLNVNSKDEVDEGAVIEAAQQNPNDIDRIFEFSWYRCCPLHKALELELGDDVIKSLISPFAIRHKDDMLRTPLHIICGKGASLESLSMVLNAWPEAAREKSRNGITPLHCICGNERASLEMLSMVLKVYPEAAREKDRDGRTPLHWICANESASYRMMQTILDEWLKAKENRTSHSVISLISETEEDEWDEHVFQDEWGTDIRDDIKELFRHLSSLFEENNQSNPSLQDITTYFINTSWWNGVWLGIDRHPSIAKSMKLQTTVMADFLFTAGKRLSLASMAEVISNEPDLLEGV</sequence>
<dbReference type="SUPFAM" id="SSF48403">
    <property type="entry name" value="Ankyrin repeat"/>
    <property type="match status" value="1"/>
</dbReference>
<proteinExistence type="predicted"/>
<evidence type="ECO:0000313" key="1">
    <source>
        <dbReference type="EMBL" id="CAD9354468.1"/>
    </source>
</evidence>
<dbReference type="EMBL" id="HBGN01036622">
    <property type="protein sequence ID" value="CAD9354468.1"/>
    <property type="molecule type" value="Transcribed_RNA"/>
</dbReference>
<accession>A0A7S2A0Q7</accession>
<protein>
    <submittedName>
        <fullName evidence="1">Uncharacterized protein</fullName>
    </submittedName>
</protein>
<dbReference type="InterPro" id="IPR036770">
    <property type="entry name" value="Ankyrin_rpt-contain_sf"/>
</dbReference>
<reference evidence="1" key="1">
    <citation type="submission" date="2021-01" db="EMBL/GenBank/DDBJ databases">
        <authorList>
            <person name="Corre E."/>
            <person name="Pelletier E."/>
            <person name="Niang G."/>
            <person name="Scheremetjew M."/>
            <person name="Finn R."/>
            <person name="Kale V."/>
            <person name="Holt S."/>
            <person name="Cochrane G."/>
            <person name="Meng A."/>
            <person name="Brown T."/>
            <person name="Cohen L."/>
        </authorList>
    </citation>
    <scope>NUCLEOTIDE SEQUENCE</scope>
    <source>
        <strain evidence="1">Pop2</strain>
    </source>
</reference>